<keyword evidence="4 8" id="KW-0031">Aminopeptidase</keyword>
<feature type="binding site" evidence="8">
    <location>
        <position position="345"/>
    </location>
    <ligand>
        <name>Mn(2+)</name>
        <dbReference type="ChEBI" id="CHEBI:29035"/>
        <label>2</label>
    </ligand>
</feature>
<accession>A0ABS5F8N6</accession>
<feature type="binding site" evidence="8">
    <location>
        <position position="266"/>
    </location>
    <ligand>
        <name>Mn(2+)</name>
        <dbReference type="ChEBI" id="CHEBI:29035"/>
        <label>1</label>
    </ligand>
</feature>
<dbReference type="PANTHER" id="PTHR11963:SF23">
    <property type="entry name" value="CYTOSOL AMINOPEPTIDASE"/>
    <property type="match status" value="1"/>
</dbReference>
<name>A0ABS5F8N6_9PROT</name>
<dbReference type="InterPro" id="IPR043472">
    <property type="entry name" value="Macro_dom-like"/>
</dbReference>
<protein>
    <recommendedName>
        <fullName evidence="8">Probable cytosol aminopeptidase</fullName>
        <ecNumber evidence="8">3.4.11.1</ecNumber>
    </recommendedName>
    <alternativeName>
        <fullName evidence="8">Leucine aminopeptidase</fullName>
        <shortName evidence="8">LAP</shortName>
        <ecNumber evidence="8">3.4.11.10</ecNumber>
    </alternativeName>
    <alternativeName>
        <fullName evidence="8">Leucyl aminopeptidase</fullName>
    </alternativeName>
</protein>
<evidence type="ECO:0000256" key="6">
    <source>
        <dbReference type="ARBA" id="ARBA00022801"/>
    </source>
</evidence>
<dbReference type="Pfam" id="PF02789">
    <property type="entry name" value="Peptidase_M17_N"/>
    <property type="match status" value="1"/>
</dbReference>
<dbReference type="NCBIfam" id="NF002075">
    <property type="entry name" value="PRK00913.2-2"/>
    <property type="match status" value="1"/>
</dbReference>
<reference evidence="11" key="1">
    <citation type="journal article" date="2021" name="Syst. Appl. Microbiol.">
        <title>Roseomonas hellenica sp. nov., isolated from roots of wild-growing Alkanna tinctoria.</title>
        <authorList>
            <person name="Rat A."/>
            <person name="Naranjo H.D."/>
            <person name="Lebbe L."/>
            <person name="Cnockaert M."/>
            <person name="Krigas N."/>
            <person name="Grigoriadou K."/>
            <person name="Maloupa E."/>
            <person name="Willems A."/>
        </authorList>
    </citation>
    <scope>NUCLEOTIDE SEQUENCE [LARGE SCALE GENOMIC DNA]</scope>
    <source>
        <strain evidence="11">LMG 31523</strain>
    </source>
</reference>
<dbReference type="EMBL" id="JAAGBB010000071">
    <property type="protein sequence ID" value="MBR0668846.1"/>
    <property type="molecule type" value="Genomic_DNA"/>
</dbReference>
<dbReference type="NCBIfam" id="NF002077">
    <property type="entry name" value="PRK00913.2-4"/>
    <property type="match status" value="1"/>
</dbReference>
<dbReference type="PRINTS" id="PR00481">
    <property type="entry name" value="LAMNOPPTDASE"/>
</dbReference>
<evidence type="ECO:0000256" key="5">
    <source>
        <dbReference type="ARBA" id="ARBA00022670"/>
    </source>
</evidence>
<dbReference type="EC" id="3.4.11.1" evidence="8"/>
<dbReference type="PANTHER" id="PTHR11963">
    <property type="entry name" value="LEUCINE AMINOPEPTIDASE-RELATED"/>
    <property type="match status" value="1"/>
</dbReference>
<dbReference type="Pfam" id="PF00883">
    <property type="entry name" value="Peptidase_M17"/>
    <property type="match status" value="1"/>
</dbReference>
<dbReference type="SUPFAM" id="SSF53187">
    <property type="entry name" value="Zn-dependent exopeptidases"/>
    <property type="match status" value="1"/>
</dbReference>
<evidence type="ECO:0000256" key="7">
    <source>
        <dbReference type="ARBA" id="ARBA00023211"/>
    </source>
</evidence>
<dbReference type="InterPro" id="IPR011356">
    <property type="entry name" value="Leucine_aapep/pepB"/>
</dbReference>
<feature type="binding site" evidence="8">
    <location>
        <position position="284"/>
    </location>
    <ligand>
        <name>Mn(2+)</name>
        <dbReference type="ChEBI" id="CHEBI:29035"/>
        <label>2</label>
    </ligand>
</feature>
<feature type="domain" description="Cytosol aminopeptidase" evidence="9">
    <location>
        <begin position="341"/>
        <end position="348"/>
    </location>
</feature>
<dbReference type="Gene3D" id="3.40.220.10">
    <property type="entry name" value="Leucine Aminopeptidase, subunit E, domain 1"/>
    <property type="match status" value="1"/>
</dbReference>
<comment type="function">
    <text evidence="8">Presumably involved in the processing and regular turnover of intracellular proteins. Catalyzes the removal of unsubstituted N-terminal amino acids from various peptides.</text>
</comment>
<feature type="active site" evidence="8">
    <location>
        <position position="273"/>
    </location>
</feature>
<comment type="similarity">
    <text evidence="3 8">Belongs to the peptidase M17 family.</text>
</comment>
<dbReference type="Gene3D" id="3.40.630.10">
    <property type="entry name" value="Zn peptidases"/>
    <property type="match status" value="1"/>
</dbReference>
<comment type="catalytic activity">
    <reaction evidence="2 8">
        <text>Release of an N-terminal amino acid, preferentially leucine, but not glutamic or aspartic acids.</text>
        <dbReference type="EC" id="3.4.11.10"/>
    </reaction>
</comment>
<evidence type="ECO:0000256" key="1">
    <source>
        <dbReference type="ARBA" id="ARBA00000135"/>
    </source>
</evidence>
<comment type="cofactor">
    <cofactor evidence="8">
        <name>Mn(2+)</name>
        <dbReference type="ChEBI" id="CHEBI:29035"/>
    </cofactor>
    <text evidence="8">Binds 2 manganese ions per subunit.</text>
</comment>
<evidence type="ECO:0000259" key="9">
    <source>
        <dbReference type="PROSITE" id="PS00631"/>
    </source>
</evidence>
<evidence type="ECO:0000313" key="11">
    <source>
        <dbReference type="Proteomes" id="UP001196870"/>
    </source>
</evidence>
<organism evidence="10 11">
    <name type="scientific">Plastoroseomonas hellenica</name>
    <dbReference type="NCBI Taxonomy" id="2687306"/>
    <lineage>
        <taxon>Bacteria</taxon>
        <taxon>Pseudomonadati</taxon>
        <taxon>Pseudomonadota</taxon>
        <taxon>Alphaproteobacteria</taxon>
        <taxon>Acetobacterales</taxon>
        <taxon>Acetobacteraceae</taxon>
        <taxon>Plastoroseomonas</taxon>
    </lineage>
</organism>
<evidence type="ECO:0000256" key="8">
    <source>
        <dbReference type="HAMAP-Rule" id="MF_00181"/>
    </source>
</evidence>
<evidence type="ECO:0000256" key="3">
    <source>
        <dbReference type="ARBA" id="ARBA00009528"/>
    </source>
</evidence>
<feature type="binding site" evidence="8">
    <location>
        <position position="261"/>
    </location>
    <ligand>
        <name>Mn(2+)</name>
        <dbReference type="ChEBI" id="CHEBI:29035"/>
        <label>2</label>
    </ligand>
</feature>
<feature type="binding site" evidence="8">
    <location>
        <position position="343"/>
    </location>
    <ligand>
        <name>Mn(2+)</name>
        <dbReference type="ChEBI" id="CHEBI:29035"/>
        <label>1</label>
    </ligand>
</feature>
<dbReference type="InterPro" id="IPR023042">
    <property type="entry name" value="Peptidase_M17_leu_NH2_pept"/>
</dbReference>
<dbReference type="HAMAP" id="MF_00181">
    <property type="entry name" value="Cytosol_peptidase_M17"/>
    <property type="match status" value="1"/>
</dbReference>
<dbReference type="Proteomes" id="UP001196870">
    <property type="component" value="Unassembled WGS sequence"/>
</dbReference>
<comment type="subcellular location">
    <subcellularLocation>
        <location evidence="8">Cytoplasm</location>
    </subcellularLocation>
</comment>
<proteinExistence type="inferred from homology"/>
<dbReference type="InterPro" id="IPR000819">
    <property type="entry name" value="Peptidase_M17_C"/>
</dbReference>
<keyword evidence="5 8" id="KW-0645">Protease</keyword>
<evidence type="ECO:0000256" key="2">
    <source>
        <dbReference type="ARBA" id="ARBA00000967"/>
    </source>
</evidence>
<feature type="binding site" evidence="8">
    <location>
        <position position="266"/>
    </location>
    <ligand>
        <name>Mn(2+)</name>
        <dbReference type="ChEBI" id="CHEBI:29035"/>
        <label>2</label>
    </ligand>
</feature>
<dbReference type="InterPro" id="IPR008283">
    <property type="entry name" value="Peptidase_M17_N"/>
</dbReference>
<dbReference type="SUPFAM" id="SSF52949">
    <property type="entry name" value="Macro domain-like"/>
    <property type="match status" value="1"/>
</dbReference>
<dbReference type="CDD" id="cd00433">
    <property type="entry name" value="Peptidase_M17"/>
    <property type="match status" value="1"/>
</dbReference>
<evidence type="ECO:0000313" key="10">
    <source>
        <dbReference type="EMBL" id="MBR0668846.1"/>
    </source>
</evidence>
<dbReference type="NCBIfam" id="NF002074">
    <property type="entry name" value="PRK00913.1-4"/>
    <property type="match status" value="1"/>
</dbReference>
<sequence length="495" mass="51661">MADIAFVKPALPRHGALVLLVPEGGEGGSLHAAAATATDGRLPKALEAAGFKGRKGQSAVLWAPGGGLSKIVALGLGKPEEVTPEALENLGGTAWPLVAAEREAVVAAEALAPGLAARFGSGLKLRSYRFGKYRTKEKEEDKPKAERIAIATSDAAKAKAEFAPLSAIADGVFLARDLVSEPPNVLFPAEMAERCKTLEKLGVEVEVLGPKEMKKLGFGALLGVAQGSAQEPRVVVMKWLGASKAARGKKASARPLCFVGKGVTFDTGGISIKPAGGMEEMKFDMAGAGTVIGLMAALAGRRAKADVIGLVGLVENMPSGTAQRPGDVVTSYSGQTIEVINTDAEGRLVLADVLWYAQEKYDPRFMVDLATLTGAIIIALGHEHAGLFTNDDGLAAKLEAAGKATGEGLWRMPLGDAYDKQIKSDIADMKNVGGRPGGSITAAQFIQRFVNGKPWAHLDIAGTAWAYKDTPITPKGASAFGVRLLDRLVADQYEG</sequence>
<keyword evidence="11" id="KW-1185">Reference proteome</keyword>
<evidence type="ECO:0000256" key="4">
    <source>
        <dbReference type="ARBA" id="ARBA00022438"/>
    </source>
</evidence>
<keyword evidence="7 8" id="KW-0464">Manganese</keyword>
<comment type="catalytic activity">
    <reaction evidence="1 8">
        <text>Release of an N-terminal amino acid, Xaa-|-Yaa-, in which Xaa is preferably Leu, but may be other amino acids including Pro although not Arg or Lys, and Yaa may be Pro. Amino acid amides and methyl esters are also readily hydrolyzed, but rates on arylamides are exceedingly low.</text>
        <dbReference type="EC" id="3.4.11.1"/>
    </reaction>
</comment>
<dbReference type="RefSeq" id="WP_211856995.1">
    <property type="nucleotide sequence ID" value="NZ_JAAGBB010000071.1"/>
</dbReference>
<feature type="binding site" evidence="8">
    <location>
        <position position="345"/>
    </location>
    <ligand>
        <name>Mn(2+)</name>
        <dbReference type="ChEBI" id="CHEBI:29035"/>
        <label>1</label>
    </ligand>
</feature>
<feature type="active site" evidence="8">
    <location>
        <position position="347"/>
    </location>
</feature>
<dbReference type="PROSITE" id="PS00631">
    <property type="entry name" value="CYTOSOL_AP"/>
    <property type="match status" value="1"/>
</dbReference>
<keyword evidence="8" id="KW-0963">Cytoplasm</keyword>
<comment type="caution">
    <text evidence="10">The sequence shown here is derived from an EMBL/GenBank/DDBJ whole genome shotgun (WGS) entry which is preliminary data.</text>
</comment>
<dbReference type="NCBIfam" id="NF002073">
    <property type="entry name" value="PRK00913.1-2"/>
    <property type="match status" value="1"/>
</dbReference>
<gene>
    <name evidence="8" type="primary">pepA</name>
    <name evidence="10" type="ORF">GXW71_31140</name>
</gene>
<dbReference type="EC" id="3.4.11.10" evidence="8"/>
<keyword evidence="8" id="KW-0479">Metal-binding</keyword>
<dbReference type="GO" id="GO:0004177">
    <property type="term" value="F:aminopeptidase activity"/>
    <property type="evidence" value="ECO:0007669"/>
    <property type="project" value="UniProtKB-KW"/>
</dbReference>
<keyword evidence="6 8" id="KW-0378">Hydrolase</keyword>